<keyword evidence="2" id="KW-0732">Signal</keyword>
<dbReference type="SUPFAM" id="SSF53850">
    <property type="entry name" value="Periplasmic binding protein-like II"/>
    <property type="match status" value="1"/>
</dbReference>
<evidence type="ECO:0000256" key="2">
    <source>
        <dbReference type="ARBA" id="ARBA00022729"/>
    </source>
</evidence>
<comment type="caution">
    <text evidence="6">The sequence shown here is derived from an EMBL/GenBank/DDBJ whole genome shotgun (WGS) entry which is preliminary data.</text>
</comment>
<name>A0ABW2FFC2_9BACL</name>
<dbReference type="Proteomes" id="UP001596378">
    <property type="component" value="Unassembled WGS sequence"/>
</dbReference>
<keyword evidence="4" id="KW-0564">Palmitate</keyword>
<keyword evidence="5" id="KW-0449">Lipoprotein</keyword>
<sequence length="534" mass="60471">MRRTTIAATFLTVAMSWAAIALWLPGCGIMPGNADRYAARPAPKPQYAEHLTLTLMPFSWEGGLRWREDHPTIQYLNRKFNIDLQLQWTDGESYKDKLNVMAASGKLPDMFQVEPDMFVNWQDDGVFMDLQPVLDSYSHLSQAFSVGTWRLLNPEGALFGIPVNVVSNSDSYQIRADWLEKLGLGIPEEDSFTIDQFYTIVQSFALYDPDSDGISNTYGLSVTNLLTGEAQTNSAQLRAAFGLANEWALQDGRLVSQYAQVPEMKAFLGFLRKLYAEGLLDRNFREKGFTNIYDDFQSGRTGILTSHPDSLKSDELLLQRSHPGTRLVQLPPPIGPNGQRGNPTNLQGVNKSVINGRIEPAKQERILALLDWWATDEGTFIMRNGFEGLHFEINEDGSATKKPLTDSDLPRLLDNWFFSRSDIAVGYVYSLPEEIEFNRRYYERNAKYPYVNDAGGLEVLSLAYRWYYKKLEEAYRDVQIRIIRGELPLDSVDDAAAAWRRGGGDRITMEINEIYARNKTHKAASNTGAEEYSK</sequence>
<reference evidence="7" key="1">
    <citation type="journal article" date="2019" name="Int. J. Syst. Evol. Microbiol.">
        <title>The Global Catalogue of Microorganisms (GCM) 10K type strain sequencing project: providing services to taxonomists for standard genome sequencing and annotation.</title>
        <authorList>
            <consortium name="The Broad Institute Genomics Platform"/>
            <consortium name="The Broad Institute Genome Sequencing Center for Infectious Disease"/>
            <person name="Wu L."/>
            <person name="Ma J."/>
        </authorList>
    </citation>
    <scope>NUCLEOTIDE SEQUENCE [LARGE SCALE GENOMIC DNA]</scope>
    <source>
        <strain evidence="7">KCTC 12907</strain>
    </source>
</reference>
<dbReference type="Gene3D" id="3.40.190.10">
    <property type="entry name" value="Periplasmic binding protein-like II"/>
    <property type="match status" value="2"/>
</dbReference>
<keyword evidence="1" id="KW-1003">Cell membrane</keyword>
<evidence type="ECO:0000256" key="5">
    <source>
        <dbReference type="ARBA" id="ARBA00023288"/>
    </source>
</evidence>
<organism evidence="6 7">
    <name type="scientific">Cohnella cellulosilytica</name>
    <dbReference type="NCBI Taxonomy" id="986710"/>
    <lineage>
        <taxon>Bacteria</taxon>
        <taxon>Bacillati</taxon>
        <taxon>Bacillota</taxon>
        <taxon>Bacilli</taxon>
        <taxon>Bacillales</taxon>
        <taxon>Paenibacillaceae</taxon>
        <taxon>Cohnella</taxon>
    </lineage>
</organism>
<dbReference type="RefSeq" id="WP_378053052.1">
    <property type="nucleotide sequence ID" value="NZ_JBHMDN010000069.1"/>
</dbReference>
<keyword evidence="7" id="KW-1185">Reference proteome</keyword>
<dbReference type="InterPro" id="IPR006059">
    <property type="entry name" value="SBP"/>
</dbReference>
<dbReference type="EMBL" id="JBHTAI010000011">
    <property type="protein sequence ID" value="MFC7150674.1"/>
    <property type="molecule type" value="Genomic_DNA"/>
</dbReference>
<evidence type="ECO:0000256" key="4">
    <source>
        <dbReference type="ARBA" id="ARBA00023139"/>
    </source>
</evidence>
<accession>A0ABW2FFC2</accession>
<evidence type="ECO:0000256" key="1">
    <source>
        <dbReference type="ARBA" id="ARBA00022475"/>
    </source>
</evidence>
<evidence type="ECO:0000256" key="3">
    <source>
        <dbReference type="ARBA" id="ARBA00023136"/>
    </source>
</evidence>
<dbReference type="Pfam" id="PF01547">
    <property type="entry name" value="SBP_bac_1"/>
    <property type="match status" value="1"/>
</dbReference>
<protein>
    <submittedName>
        <fullName evidence="6">Extracellular solute-binding protein</fullName>
    </submittedName>
</protein>
<gene>
    <name evidence="6" type="ORF">ACFQMJ_19245</name>
</gene>
<keyword evidence="3" id="KW-0472">Membrane</keyword>
<dbReference type="PANTHER" id="PTHR43649">
    <property type="entry name" value="ARABINOSE-BINDING PROTEIN-RELATED"/>
    <property type="match status" value="1"/>
</dbReference>
<dbReference type="PANTHER" id="PTHR43649:SF33">
    <property type="entry name" value="POLYGALACTURONAN_RHAMNOGALACTURONAN-BINDING PROTEIN YTCQ"/>
    <property type="match status" value="1"/>
</dbReference>
<evidence type="ECO:0000313" key="6">
    <source>
        <dbReference type="EMBL" id="MFC7150674.1"/>
    </source>
</evidence>
<dbReference type="InterPro" id="IPR050490">
    <property type="entry name" value="Bact_solute-bd_prot1"/>
</dbReference>
<proteinExistence type="predicted"/>
<evidence type="ECO:0000313" key="7">
    <source>
        <dbReference type="Proteomes" id="UP001596378"/>
    </source>
</evidence>